<evidence type="ECO:0000256" key="5">
    <source>
        <dbReference type="ARBA" id="ARBA00022496"/>
    </source>
</evidence>
<dbReference type="InterPro" id="IPR000531">
    <property type="entry name" value="Beta-barrel_TonB"/>
</dbReference>
<dbReference type="CDD" id="cd01347">
    <property type="entry name" value="ligand_gated_channel"/>
    <property type="match status" value="1"/>
</dbReference>
<dbReference type="Proteomes" id="UP000198769">
    <property type="component" value="Unassembled WGS sequence"/>
</dbReference>
<dbReference type="GO" id="GO:0038023">
    <property type="term" value="F:signaling receptor activity"/>
    <property type="evidence" value="ECO:0007669"/>
    <property type="project" value="InterPro"/>
</dbReference>
<evidence type="ECO:0000256" key="11">
    <source>
        <dbReference type="ARBA" id="ARBA00023136"/>
    </source>
</evidence>
<evidence type="ECO:0000256" key="12">
    <source>
        <dbReference type="ARBA" id="ARBA00023170"/>
    </source>
</evidence>
<keyword evidence="4 14" id="KW-1134">Transmembrane beta strand</keyword>
<dbReference type="InterPro" id="IPR036942">
    <property type="entry name" value="Beta-barrel_TonB_sf"/>
</dbReference>
<dbReference type="Pfam" id="PF07715">
    <property type="entry name" value="Plug"/>
    <property type="match status" value="1"/>
</dbReference>
<protein>
    <submittedName>
        <fullName evidence="18">Iron complex outermembrane recepter protein</fullName>
    </submittedName>
</protein>
<dbReference type="InterPro" id="IPR012910">
    <property type="entry name" value="Plug_dom"/>
</dbReference>
<dbReference type="AlphaFoldDB" id="A0A1I4ZHA7"/>
<gene>
    <name evidence="18" type="ORF">SAMN05421594_2992</name>
</gene>
<keyword evidence="8" id="KW-0408">Iron</keyword>
<dbReference type="PANTHER" id="PTHR32552:SF68">
    <property type="entry name" value="FERRICHROME OUTER MEMBRANE TRANSPORTER_PHAGE RECEPTOR"/>
    <property type="match status" value="1"/>
</dbReference>
<dbReference type="Gene3D" id="2.40.170.20">
    <property type="entry name" value="TonB-dependent receptor, beta-barrel domain"/>
    <property type="match status" value="1"/>
</dbReference>
<dbReference type="NCBIfam" id="TIGR01783">
    <property type="entry name" value="TonB-siderophor"/>
    <property type="match status" value="1"/>
</dbReference>
<dbReference type="GO" id="GO:0015344">
    <property type="term" value="F:siderophore uptake transmembrane transporter activity"/>
    <property type="evidence" value="ECO:0007669"/>
    <property type="project" value="TreeGrafter"/>
</dbReference>
<keyword evidence="9" id="KW-0406">Ion transport</keyword>
<reference evidence="19" key="1">
    <citation type="submission" date="2016-10" db="EMBL/GenBank/DDBJ databases">
        <authorList>
            <person name="Varghese N."/>
            <person name="Submissions S."/>
        </authorList>
    </citation>
    <scope>NUCLEOTIDE SEQUENCE [LARGE SCALE GENOMIC DNA]</scope>
    <source>
        <strain evidence="19">DSM 25575</strain>
    </source>
</reference>
<evidence type="ECO:0000256" key="1">
    <source>
        <dbReference type="ARBA" id="ARBA00004571"/>
    </source>
</evidence>
<dbReference type="Gene3D" id="2.170.130.10">
    <property type="entry name" value="TonB-dependent receptor, plug domain"/>
    <property type="match status" value="1"/>
</dbReference>
<organism evidence="18 19">
    <name type="scientific">Chryseobacterium oleae</name>
    <dbReference type="NCBI Taxonomy" id="491207"/>
    <lineage>
        <taxon>Bacteria</taxon>
        <taxon>Pseudomonadati</taxon>
        <taxon>Bacteroidota</taxon>
        <taxon>Flavobacteriia</taxon>
        <taxon>Flavobacteriales</taxon>
        <taxon>Weeksellaceae</taxon>
        <taxon>Chryseobacterium group</taxon>
        <taxon>Chryseobacterium</taxon>
    </lineage>
</organism>
<evidence type="ECO:0000313" key="18">
    <source>
        <dbReference type="EMBL" id="SFN49654.1"/>
    </source>
</evidence>
<dbReference type="InterPro" id="IPR039426">
    <property type="entry name" value="TonB-dep_rcpt-like"/>
</dbReference>
<keyword evidence="5" id="KW-0410">Iron transport</keyword>
<evidence type="ECO:0000313" key="19">
    <source>
        <dbReference type="Proteomes" id="UP000198769"/>
    </source>
</evidence>
<keyword evidence="19" id="KW-1185">Reference proteome</keyword>
<feature type="domain" description="TonB-dependent receptor-like beta-barrel" evidence="16">
    <location>
        <begin position="268"/>
        <end position="722"/>
    </location>
</feature>
<feature type="domain" description="TonB-dependent receptor plug" evidence="17">
    <location>
        <begin position="87"/>
        <end position="184"/>
    </location>
</feature>
<comment type="similarity">
    <text evidence="2 14 15">Belongs to the TonB-dependent receptor family.</text>
</comment>
<keyword evidence="6 14" id="KW-0812">Transmembrane</keyword>
<evidence type="ECO:0000256" key="4">
    <source>
        <dbReference type="ARBA" id="ARBA00022452"/>
    </source>
</evidence>
<dbReference type="SUPFAM" id="SSF56935">
    <property type="entry name" value="Porins"/>
    <property type="match status" value="1"/>
</dbReference>
<evidence type="ECO:0000256" key="3">
    <source>
        <dbReference type="ARBA" id="ARBA00022448"/>
    </source>
</evidence>
<comment type="subcellular location">
    <subcellularLocation>
        <location evidence="1 14">Cell outer membrane</location>
        <topology evidence="1 14">Multi-pass membrane protein</topology>
    </subcellularLocation>
</comment>
<dbReference type="InterPro" id="IPR010105">
    <property type="entry name" value="TonB_sidphr_rcpt"/>
</dbReference>
<evidence type="ECO:0000259" key="16">
    <source>
        <dbReference type="Pfam" id="PF00593"/>
    </source>
</evidence>
<keyword evidence="11 14" id="KW-0472">Membrane</keyword>
<keyword evidence="13 14" id="KW-0998">Cell outer membrane</keyword>
<dbReference type="PANTHER" id="PTHR32552">
    <property type="entry name" value="FERRICHROME IRON RECEPTOR-RELATED"/>
    <property type="match status" value="1"/>
</dbReference>
<dbReference type="EMBL" id="FOVD01000004">
    <property type="protein sequence ID" value="SFN49654.1"/>
    <property type="molecule type" value="Genomic_DNA"/>
</dbReference>
<sequence>MISHIEVRYVTCVYLFRIIKNNNFAKNYQMNKVVSFSLLVLGGVFVNAQQVNDSIKKSKEIDEVELFGEKKKQPVGLEAITRLPLKTRDQIQSISVISYKVIEDLGGLTVTDVAKNIPGVTQFGSYGGTRESMSIRGYRGVPVLKNGVQMDSDFRTGAMLTDMQGVESIQVIKGSAAVTQGIGDGLGSAGGVINVVTKVPKFINETNVGFRYGSWDFYRATADFQRVLDAQGKVAVRLNAAYQDNNSFRRFINTDRIYVNPSIAFRPDDKTEIVVEMDYMHNNTTPDRGTVNLAKGDVEAIYRMPGRKFLGFASDNAKIETFNFSTTVTRKLTEKLKLRAAYMSSSYQSEIVGAALAPLNRNNPTEFRNRTLTRSDREDLNKVFQFDFIGVDVKTGFMKHTFQVGFDWKESNVTTTSYDATKVIDKINVLEEVSNILPAGVDIDLATAKAINAVAPTMGVMAQDVITFNKYIKAHLGLRYSRLIGSDKEKDYAWNPSLGIMISPIENMNVFGSYTSTTALRSSNNRLAGGGTVGASTTKQWEAGIKSDWLNERLRFNVTFFDINTDNLSYELLKDGNSTGIYAMAGELRRKGMEIELIGKILPNLQVMTGWAYVDAQYKDSPSFVNGSAPINTPKHSANAWLNYKFNEGALTGLDVGAGIYYVGTRPVDDFKQTYTNADNGHVNGTQPGERPFNMPEYTTVDAQIGYTFKNGLGLRGFFNNIFDSVGYNSYFRGGYIDQIQPRNFAVQVNYKF</sequence>
<evidence type="ECO:0000256" key="2">
    <source>
        <dbReference type="ARBA" id="ARBA00009810"/>
    </source>
</evidence>
<evidence type="ECO:0000256" key="10">
    <source>
        <dbReference type="ARBA" id="ARBA00023077"/>
    </source>
</evidence>
<accession>A0A1I4ZHA7</accession>
<dbReference type="GO" id="GO:0009279">
    <property type="term" value="C:cell outer membrane"/>
    <property type="evidence" value="ECO:0007669"/>
    <property type="project" value="UniProtKB-SubCell"/>
</dbReference>
<evidence type="ECO:0000259" key="17">
    <source>
        <dbReference type="Pfam" id="PF07715"/>
    </source>
</evidence>
<dbReference type="InterPro" id="IPR037066">
    <property type="entry name" value="Plug_dom_sf"/>
</dbReference>
<evidence type="ECO:0000256" key="8">
    <source>
        <dbReference type="ARBA" id="ARBA00023004"/>
    </source>
</evidence>
<evidence type="ECO:0000256" key="7">
    <source>
        <dbReference type="ARBA" id="ARBA00022729"/>
    </source>
</evidence>
<proteinExistence type="inferred from homology"/>
<evidence type="ECO:0000256" key="15">
    <source>
        <dbReference type="RuleBase" id="RU003357"/>
    </source>
</evidence>
<evidence type="ECO:0000256" key="13">
    <source>
        <dbReference type="ARBA" id="ARBA00023237"/>
    </source>
</evidence>
<evidence type="ECO:0000256" key="14">
    <source>
        <dbReference type="PROSITE-ProRule" id="PRU01360"/>
    </source>
</evidence>
<keyword evidence="7" id="KW-0732">Signal</keyword>
<keyword evidence="3 14" id="KW-0813">Transport</keyword>
<dbReference type="Pfam" id="PF00593">
    <property type="entry name" value="TonB_dep_Rec_b-barrel"/>
    <property type="match status" value="1"/>
</dbReference>
<evidence type="ECO:0000256" key="9">
    <source>
        <dbReference type="ARBA" id="ARBA00023065"/>
    </source>
</evidence>
<dbReference type="GO" id="GO:0015891">
    <property type="term" value="P:siderophore transport"/>
    <property type="evidence" value="ECO:0007669"/>
    <property type="project" value="InterPro"/>
</dbReference>
<dbReference type="PROSITE" id="PS52016">
    <property type="entry name" value="TONB_DEPENDENT_REC_3"/>
    <property type="match status" value="1"/>
</dbReference>
<evidence type="ECO:0000256" key="6">
    <source>
        <dbReference type="ARBA" id="ARBA00022692"/>
    </source>
</evidence>
<keyword evidence="10 15" id="KW-0798">TonB box</keyword>
<name>A0A1I4ZHA7_CHROL</name>
<keyword evidence="12" id="KW-0675">Receptor</keyword>